<dbReference type="RefSeq" id="WP_160595731.1">
    <property type="nucleotide sequence ID" value="NZ_WTYI01000001.1"/>
</dbReference>
<organism evidence="2 3">
    <name type="scientific">Qipengyuania aquimaris</name>
    <dbReference type="NCBI Taxonomy" id="255984"/>
    <lineage>
        <taxon>Bacteria</taxon>
        <taxon>Pseudomonadati</taxon>
        <taxon>Pseudomonadota</taxon>
        <taxon>Alphaproteobacteria</taxon>
        <taxon>Sphingomonadales</taxon>
        <taxon>Erythrobacteraceae</taxon>
        <taxon>Qipengyuania</taxon>
    </lineage>
</organism>
<accession>A0A6I4TLJ8</accession>
<dbReference type="EMBL" id="WTYI01000001">
    <property type="protein sequence ID" value="MXO96666.1"/>
    <property type="molecule type" value="Genomic_DNA"/>
</dbReference>
<dbReference type="InterPro" id="IPR016187">
    <property type="entry name" value="CTDL_fold"/>
</dbReference>
<dbReference type="SUPFAM" id="SSF56436">
    <property type="entry name" value="C-type lectin-like"/>
    <property type="match status" value="1"/>
</dbReference>
<dbReference type="Pfam" id="PF03781">
    <property type="entry name" value="FGE-sulfatase"/>
    <property type="match status" value="1"/>
</dbReference>
<dbReference type="PANTHER" id="PTHR23150:SF35">
    <property type="entry name" value="BLL6746 PROTEIN"/>
    <property type="match status" value="1"/>
</dbReference>
<dbReference type="PANTHER" id="PTHR23150">
    <property type="entry name" value="SULFATASE MODIFYING FACTOR 1, 2"/>
    <property type="match status" value="1"/>
</dbReference>
<dbReference type="GO" id="GO:0120147">
    <property type="term" value="F:formylglycine-generating oxidase activity"/>
    <property type="evidence" value="ECO:0007669"/>
    <property type="project" value="TreeGrafter"/>
</dbReference>
<sequence>MQAQSADPIEPQMIPIAAGKFLLGSPSSQEGHQADEGPQVAVTIPAFRISRFEVTVGQYRAFVEASSYAPDTPCLVMGENGRWFHDPDATWENPGFEQSDDHPVVCVSWSDARAYAAWLSERTEGTVIRLPSEAEWEYVAKAGGNSPYWWGEDEDRFCAFTNGADATAQALYPEWERAGNCDDGFAYTAPVGTYGKRNAFGAEDLIGNVWEWTADCYTDTHSDAPRDGVAVELPDCEKRVLRGGAWDFGPFYLRTAYRGAWDGSQAFSNLGFRVAADKRP</sequence>
<protein>
    <submittedName>
        <fullName evidence="2">SUMF1/EgtB/PvdO family nonheme iron enzyme</fullName>
    </submittedName>
</protein>
<dbReference type="AlphaFoldDB" id="A0A6I4TLJ8"/>
<dbReference type="InterPro" id="IPR042095">
    <property type="entry name" value="SUMF_sf"/>
</dbReference>
<dbReference type="InterPro" id="IPR005532">
    <property type="entry name" value="SUMF_dom"/>
</dbReference>
<evidence type="ECO:0000313" key="3">
    <source>
        <dbReference type="Proteomes" id="UP000432727"/>
    </source>
</evidence>
<dbReference type="Proteomes" id="UP000432727">
    <property type="component" value="Unassembled WGS sequence"/>
</dbReference>
<proteinExistence type="predicted"/>
<evidence type="ECO:0000259" key="1">
    <source>
        <dbReference type="Pfam" id="PF03781"/>
    </source>
</evidence>
<keyword evidence="3" id="KW-1185">Reference proteome</keyword>
<comment type="caution">
    <text evidence="2">The sequence shown here is derived from an EMBL/GenBank/DDBJ whole genome shotgun (WGS) entry which is preliminary data.</text>
</comment>
<dbReference type="OrthoDB" id="9768004at2"/>
<feature type="domain" description="Sulfatase-modifying factor enzyme-like" evidence="1">
    <location>
        <begin position="11"/>
        <end position="275"/>
    </location>
</feature>
<reference evidence="2 3" key="1">
    <citation type="submission" date="2019-12" db="EMBL/GenBank/DDBJ databases">
        <title>Genomic-based taxomic classification of the family Erythrobacteraceae.</title>
        <authorList>
            <person name="Xu L."/>
        </authorList>
    </citation>
    <scope>NUCLEOTIDE SEQUENCE [LARGE SCALE GENOMIC DNA]</scope>
    <source>
        <strain evidence="2 3">JCM 12189</strain>
    </source>
</reference>
<dbReference type="Gene3D" id="3.90.1580.10">
    <property type="entry name" value="paralog of FGE (formylglycine-generating enzyme)"/>
    <property type="match status" value="1"/>
</dbReference>
<dbReference type="InterPro" id="IPR051043">
    <property type="entry name" value="Sulfatase_Mod_Factor_Kinase"/>
</dbReference>
<name>A0A6I4TLJ8_9SPHN</name>
<gene>
    <name evidence="2" type="ORF">GRI34_09595</name>
</gene>
<evidence type="ECO:0000313" key="2">
    <source>
        <dbReference type="EMBL" id="MXO96666.1"/>
    </source>
</evidence>